<dbReference type="EMBL" id="CP121195">
    <property type="protein sequence ID" value="XBH14684.1"/>
    <property type="molecule type" value="Genomic_DNA"/>
</dbReference>
<gene>
    <name evidence="8" type="ORF">P4G45_05870</name>
    <name evidence="9" type="ORF">P8936_05845</name>
</gene>
<accession>A0AAU7DAD2</accession>
<accession>A0AAU7D0F2</accession>
<dbReference type="SUPFAM" id="SSF46626">
    <property type="entry name" value="Cytochrome c"/>
    <property type="match status" value="1"/>
</dbReference>
<evidence type="ECO:0000259" key="7">
    <source>
        <dbReference type="PROSITE" id="PS51007"/>
    </source>
</evidence>
<evidence type="ECO:0000256" key="5">
    <source>
        <dbReference type="ARBA" id="ARBA00023004"/>
    </source>
</evidence>
<evidence type="ECO:0000256" key="1">
    <source>
        <dbReference type="ARBA" id="ARBA00022448"/>
    </source>
</evidence>
<keyword evidence="4" id="KW-0249">Electron transport</keyword>
<dbReference type="PROSITE" id="PS51007">
    <property type="entry name" value="CYTC"/>
    <property type="match status" value="1"/>
</dbReference>
<evidence type="ECO:0000313" key="8">
    <source>
        <dbReference type="EMBL" id="XBH11254.1"/>
    </source>
</evidence>
<dbReference type="PANTHER" id="PTHR35008:SF9">
    <property type="entry name" value="CYTOCHROME C DOMAIN-CONTAINING PROTEIN"/>
    <property type="match status" value="1"/>
</dbReference>
<dbReference type="InterPro" id="IPR008168">
    <property type="entry name" value="Cyt_C_IC"/>
</dbReference>
<protein>
    <submittedName>
        <fullName evidence="9">Cytochrome c</fullName>
    </submittedName>
</protein>
<evidence type="ECO:0000256" key="4">
    <source>
        <dbReference type="ARBA" id="ARBA00022982"/>
    </source>
</evidence>
<sequence length="106" mass="11495">MMKYITHGTAIGLVILFAALTSFGQSGVDIYKAKCQMCHGADGFGNTPAGKAMKTRPLNSPDVLKESDTDLITVIKNGKNKMPAFSGKLTDPQIHDIIEYVHTLQK</sequence>
<dbReference type="EMBL" id="CP121194">
    <property type="protein sequence ID" value="XBH11254.1"/>
    <property type="molecule type" value="Genomic_DNA"/>
</dbReference>
<proteinExistence type="predicted"/>
<evidence type="ECO:0000313" key="9">
    <source>
        <dbReference type="EMBL" id="XBH14684.1"/>
    </source>
</evidence>
<name>A0AAU7DAD2_9BACT</name>
<dbReference type="GO" id="GO:0020037">
    <property type="term" value="F:heme binding"/>
    <property type="evidence" value="ECO:0007669"/>
    <property type="project" value="InterPro"/>
</dbReference>
<dbReference type="PANTHER" id="PTHR35008">
    <property type="entry name" value="BLL4482 PROTEIN-RELATED"/>
    <property type="match status" value="1"/>
</dbReference>
<keyword evidence="5 6" id="KW-0408">Iron</keyword>
<evidence type="ECO:0000256" key="2">
    <source>
        <dbReference type="ARBA" id="ARBA00022617"/>
    </source>
</evidence>
<keyword evidence="3 6" id="KW-0479">Metal-binding</keyword>
<keyword evidence="1" id="KW-0813">Transport</keyword>
<dbReference type="RefSeq" id="WP_348268742.1">
    <property type="nucleotide sequence ID" value="NZ_CP121194.1"/>
</dbReference>
<dbReference type="Gene3D" id="1.10.760.10">
    <property type="entry name" value="Cytochrome c-like domain"/>
    <property type="match status" value="1"/>
</dbReference>
<dbReference type="GO" id="GO:0009055">
    <property type="term" value="F:electron transfer activity"/>
    <property type="evidence" value="ECO:0007669"/>
    <property type="project" value="InterPro"/>
</dbReference>
<dbReference type="Pfam" id="PF13442">
    <property type="entry name" value="Cytochrome_CBB3"/>
    <property type="match status" value="1"/>
</dbReference>
<dbReference type="InterPro" id="IPR009056">
    <property type="entry name" value="Cyt_c-like_dom"/>
</dbReference>
<keyword evidence="2 6" id="KW-0349">Heme</keyword>
<organism evidence="9">
    <name type="scientific">Edaphobacter paludis</name>
    <dbReference type="NCBI Taxonomy" id="3035702"/>
    <lineage>
        <taxon>Bacteria</taxon>
        <taxon>Pseudomonadati</taxon>
        <taxon>Acidobacteriota</taxon>
        <taxon>Terriglobia</taxon>
        <taxon>Terriglobales</taxon>
        <taxon>Acidobacteriaceae</taxon>
        <taxon>Edaphobacter</taxon>
    </lineage>
</organism>
<evidence type="ECO:0000256" key="6">
    <source>
        <dbReference type="PROSITE-ProRule" id="PRU00433"/>
    </source>
</evidence>
<dbReference type="InterPro" id="IPR036909">
    <property type="entry name" value="Cyt_c-like_dom_sf"/>
</dbReference>
<dbReference type="KEGG" id="epl:P4G45_05870"/>
<evidence type="ECO:0000256" key="3">
    <source>
        <dbReference type="ARBA" id="ARBA00022723"/>
    </source>
</evidence>
<feature type="domain" description="Cytochrome c" evidence="7">
    <location>
        <begin position="22"/>
        <end position="105"/>
    </location>
</feature>
<dbReference type="PRINTS" id="PR00605">
    <property type="entry name" value="CYTCHROMECIC"/>
</dbReference>
<dbReference type="GO" id="GO:0005506">
    <property type="term" value="F:iron ion binding"/>
    <property type="evidence" value="ECO:0007669"/>
    <property type="project" value="InterPro"/>
</dbReference>
<dbReference type="InterPro" id="IPR051459">
    <property type="entry name" value="Cytochrome_c-type_DH"/>
</dbReference>
<dbReference type="AlphaFoldDB" id="A0AAU7DAD2"/>
<reference evidence="9" key="1">
    <citation type="submission" date="2023-03" db="EMBL/GenBank/DDBJ databases">
        <title>Edaphobacter sp.</title>
        <authorList>
            <person name="Huber K.J."/>
            <person name="Papendorf J."/>
            <person name="Pilke C."/>
            <person name="Bunk B."/>
            <person name="Sproeer C."/>
            <person name="Pester M."/>
        </authorList>
    </citation>
    <scope>NUCLEOTIDE SEQUENCE</scope>
    <source>
        <strain evidence="8">DSM 109919</strain>
        <strain evidence="9">DSM 109920</strain>
    </source>
</reference>